<dbReference type="InterPro" id="IPR037069">
    <property type="entry name" value="AcylCoA_DH/ox_N_sf"/>
</dbReference>
<keyword evidence="10" id="KW-1185">Reference proteome</keyword>
<evidence type="ECO:0000256" key="2">
    <source>
        <dbReference type="ARBA" id="ARBA00009347"/>
    </source>
</evidence>
<comment type="caution">
    <text evidence="9">The sequence shown here is derived from an EMBL/GenBank/DDBJ whole genome shotgun (WGS) entry which is preliminary data.</text>
</comment>
<evidence type="ECO:0000256" key="3">
    <source>
        <dbReference type="ARBA" id="ARBA00022630"/>
    </source>
</evidence>
<evidence type="ECO:0000313" key="10">
    <source>
        <dbReference type="Proteomes" id="UP001237595"/>
    </source>
</evidence>
<evidence type="ECO:0000259" key="8">
    <source>
        <dbReference type="Pfam" id="PF02771"/>
    </source>
</evidence>
<gene>
    <name evidence="9" type="ORF">QFW96_03920</name>
</gene>
<dbReference type="EC" id="1.-.-.-" evidence="9"/>
<dbReference type="InterPro" id="IPR009100">
    <property type="entry name" value="AcylCoA_DH/oxidase_NM_dom_sf"/>
</dbReference>
<comment type="similarity">
    <text evidence="2 5">Belongs to the acyl-CoA dehydrogenase family.</text>
</comment>
<evidence type="ECO:0000313" key="9">
    <source>
        <dbReference type="EMBL" id="MDI2027738.1"/>
    </source>
</evidence>
<dbReference type="PANTHER" id="PTHR43884:SF12">
    <property type="entry name" value="ISOVALERYL-COA DEHYDROGENASE, MITOCHONDRIAL-RELATED"/>
    <property type="match status" value="1"/>
</dbReference>
<dbReference type="InterPro" id="IPR006091">
    <property type="entry name" value="Acyl-CoA_Oxase/DH_mid-dom"/>
</dbReference>
<dbReference type="Pfam" id="PF02770">
    <property type="entry name" value="Acyl-CoA_dh_M"/>
    <property type="match status" value="1"/>
</dbReference>
<evidence type="ECO:0000259" key="7">
    <source>
        <dbReference type="Pfam" id="PF02770"/>
    </source>
</evidence>
<dbReference type="Pfam" id="PF00441">
    <property type="entry name" value="Acyl-CoA_dh_1"/>
    <property type="match status" value="1"/>
</dbReference>
<keyword evidence="5 9" id="KW-0560">Oxidoreductase</keyword>
<dbReference type="GO" id="GO:0016491">
    <property type="term" value="F:oxidoreductase activity"/>
    <property type="evidence" value="ECO:0007669"/>
    <property type="project" value="UniProtKB-KW"/>
</dbReference>
<feature type="domain" description="Acyl-CoA dehydrogenase/oxidase N-terminal" evidence="8">
    <location>
        <begin position="8"/>
        <end position="119"/>
    </location>
</feature>
<dbReference type="Gene3D" id="1.10.540.10">
    <property type="entry name" value="Acyl-CoA dehydrogenase/oxidase, N-terminal domain"/>
    <property type="match status" value="1"/>
</dbReference>
<dbReference type="RefSeq" id="WP_281454123.1">
    <property type="nucleotide sequence ID" value="NZ_JASAOF010000002.1"/>
</dbReference>
<dbReference type="EMBL" id="JASAOF010000002">
    <property type="protein sequence ID" value="MDI2027738.1"/>
    <property type="molecule type" value="Genomic_DNA"/>
</dbReference>
<dbReference type="InterPro" id="IPR046373">
    <property type="entry name" value="Acyl-CoA_Oxase/DH_mid-dom_sf"/>
</dbReference>
<dbReference type="InterPro" id="IPR009075">
    <property type="entry name" value="AcylCo_DH/oxidase_C"/>
</dbReference>
<comment type="cofactor">
    <cofactor evidence="1 5">
        <name>FAD</name>
        <dbReference type="ChEBI" id="CHEBI:57692"/>
    </cofactor>
</comment>
<name>A0ABT6PIB6_9PSEU</name>
<dbReference type="SUPFAM" id="SSF56645">
    <property type="entry name" value="Acyl-CoA dehydrogenase NM domain-like"/>
    <property type="match status" value="1"/>
</dbReference>
<keyword evidence="4 5" id="KW-0274">FAD</keyword>
<evidence type="ECO:0000256" key="1">
    <source>
        <dbReference type="ARBA" id="ARBA00001974"/>
    </source>
</evidence>
<keyword evidence="3 5" id="KW-0285">Flavoprotein</keyword>
<evidence type="ECO:0000256" key="4">
    <source>
        <dbReference type="ARBA" id="ARBA00022827"/>
    </source>
</evidence>
<proteinExistence type="inferred from homology"/>
<organism evidence="9 10">
    <name type="scientific">Saccharopolyspora ipomoeae</name>
    <dbReference type="NCBI Taxonomy" id="3042027"/>
    <lineage>
        <taxon>Bacteria</taxon>
        <taxon>Bacillati</taxon>
        <taxon>Actinomycetota</taxon>
        <taxon>Actinomycetes</taxon>
        <taxon>Pseudonocardiales</taxon>
        <taxon>Pseudonocardiaceae</taxon>
        <taxon>Saccharopolyspora</taxon>
    </lineage>
</organism>
<feature type="domain" description="Acyl-CoA dehydrogenase/oxidase C-terminal" evidence="6">
    <location>
        <begin position="233"/>
        <end position="381"/>
    </location>
</feature>
<evidence type="ECO:0000256" key="5">
    <source>
        <dbReference type="RuleBase" id="RU362125"/>
    </source>
</evidence>
<dbReference type="Proteomes" id="UP001237595">
    <property type="component" value="Unassembled WGS sequence"/>
</dbReference>
<dbReference type="Gene3D" id="2.40.110.10">
    <property type="entry name" value="Butyryl-CoA Dehydrogenase, subunit A, domain 2"/>
    <property type="match status" value="1"/>
</dbReference>
<dbReference type="InterPro" id="IPR013786">
    <property type="entry name" value="AcylCoA_DH/ox_N"/>
</dbReference>
<sequence length="388" mass="42514">MDFSVDTTHSDIREAVRALCARFPDEYWAQHDRDEEFPWDFYKAVVDGGWLGLTVPAEYGGGGLGVTEAAIVEQEIAASGAGMNGCSAVHIGIFGFESIIKHGSEDLKKRFLPRLVEGDLHVSFAVTEPDAGTDTTTISTFATKVEGGWSISGKKVWITKAQEAERLIILCRTAPREDGRKRTDGMTLFFAPMDRERVTVRKIPKLGRNAVDTNELFIDDLFVPESDVIGEVGKGFRAILAGLNAERVISANASIGIGRAALRRATTYAKDRTVFGRPIGQNQAISHPLARALVQLDAADLVCQRAAWLIDNDEPSGKDANEAKFLAAEAGFFAADAALSAHGGYGYSKEYHIERYFREARLMRIAPISQEMVLNYVAEHVLGLPRSY</sequence>
<dbReference type="PIRSF" id="PIRSF016578">
    <property type="entry name" value="HsaA"/>
    <property type="match status" value="1"/>
</dbReference>
<reference evidence="9 10" key="1">
    <citation type="submission" date="2023-04" db="EMBL/GenBank/DDBJ databases">
        <title>Draft genome sequence of Saccharopolyspora sp. TS4A08 isolated from sweet potato rhizospheric soil.</title>
        <authorList>
            <person name="Suksaard P."/>
            <person name="Duangmal K."/>
        </authorList>
    </citation>
    <scope>NUCLEOTIDE SEQUENCE [LARGE SCALE GENOMIC DNA]</scope>
    <source>
        <strain evidence="9 10">TS4A08</strain>
    </source>
</reference>
<dbReference type="Gene3D" id="1.20.140.10">
    <property type="entry name" value="Butyryl-CoA Dehydrogenase, subunit A, domain 3"/>
    <property type="match status" value="1"/>
</dbReference>
<dbReference type="InterPro" id="IPR036250">
    <property type="entry name" value="AcylCo_DH-like_C"/>
</dbReference>
<dbReference type="Pfam" id="PF02771">
    <property type="entry name" value="Acyl-CoA_dh_N"/>
    <property type="match status" value="1"/>
</dbReference>
<dbReference type="PANTHER" id="PTHR43884">
    <property type="entry name" value="ACYL-COA DEHYDROGENASE"/>
    <property type="match status" value="1"/>
</dbReference>
<accession>A0ABT6PIB6</accession>
<dbReference type="SUPFAM" id="SSF47203">
    <property type="entry name" value="Acyl-CoA dehydrogenase C-terminal domain-like"/>
    <property type="match status" value="1"/>
</dbReference>
<protein>
    <submittedName>
        <fullName evidence="9">Acyl-CoA dehydrogenase family protein</fullName>
        <ecNumber evidence="9">1.-.-.-</ecNumber>
    </submittedName>
</protein>
<evidence type="ECO:0000259" key="6">
    <source>
        <dbReference type="Pfam" id="PF00441"/>
    </source>
</evidence>
<feature type="domain" description="Acyl-CoA oxidase/dehydrogenase middle" evidence="7">
    <location>
        <begin position="123"/>
        <end position="220"/>
    </location>
</feature>